<keyword evidence="2" id="KW-0520">NAD</keyword>
<dbReference type="Proteomes" id="UP000220340">
    <property type="component" value="Unassembled WGS sequence"/>
</dbReference>
<proteinExistence type="predicted"/>
<protein>
    <submittedName>
        <fullName evidence="4">D-2-hydroxyacid dehydrogenase</fullName>
    </submittedName>
</protein>
<reference evidence="4 5" key="1">
    <citation type="submission" date="2017-10" db="EMBL/GenBank/DDBJ databases">
        <title>The new phylogeny of genus Mycobacterium.</title>
        <authorList>
            <person name="Tortoli E."/>
            <person name="Trovato A."/>
            <person name="Cirillo D.M."/>
        </authorList>
    </citation>
    <scope>NUCLEOTIDE SEQUENCE [LARGE SCALE GENOMIC DNA]</scope>
    <source>
        <strain evidence="4 5">IP141170001</strain>
    </source>
</reference>
<comment type="caution">
    <text evidence="4">The sequence shown here is derived from an EMBL/GenBank/DDBJ whole genome shotgun (WGS) entry which is preliminary data.</text>
</comment>
<keyword evidence="1" id="KW-0560">Oxidoreductase</keyword>
<dbReference type="InterPro" id="IPR036291">
    <property type="entry name" value="NAD(P)-bd_dom_sf"/>
</dbReference>
<feature type="domain" description="D-isomer specific 2-hydroxyacid dehydrogenase NAD-binding" evidence="3">
    <location>
        <begin position="167"/>
        <end position="338"/>
    </location>
</feature>
<sequence>MGDAVGRLSPPPHRRGVILAPHPTRARLDRLRVVASTPVSEALVSHIVAREPRIDFARDEALLPPQRFAGDHAGDPAFRRTAEQQRAFEDLVDSAQALYGVPDEHPAALQRTVRNNPDLRWVHTMPAGGGAQVKAADLTADELGRIAFTTSAGVHAEPLAEYALFGLLAGAKTLPRLLRQQRETRWTDRWEMGLLSTQRVLLVGLGGIGRVVAAKLAALGVTVVGTSRSGEPVDGVQELVHPDNLVDAATDVDGIVVSLPGTAATDGLVDAKVLRAAKPGFTLVSIGRGAVIDEPALIDALRDEHVGFAALDVFAAEPLATDSPLWSDPRVLISPHTAALNSAEDRLIAELFADNATRFLDGQPLRNRVDTVEFY</sequence>
<dbReference type="PANTHER" id="PTHR43333:SF1">
    <property type="entry name" value="D-ISOMER SPECIFIC 2-HYDROXYACID DEHYDROGENASE NAD-BINDING DOMAIN-CONTAINING PROTEIN"/>
    <property type="match status" value="1"/>
</dbReference>
<accession>A0A2A7NMY3</accession>
<dbReference type="OrthoDB" id="4324715at2"/>
<evidence type="ECO:0000259" key="3">
    <source>
        <dbReference type="Pfam" id="PF02826"/>
    </source>
</evidence>
<gene>
    <name evidence="4" type="ORF">CRI78_24430</name>
</gene>
<dbReference type="SUPFAM" id="SSF51735">
    <property type="entry name" value="NAD(P)-binding Rossmann-fold domains"/>
    <property type="match status" value="1"/>
</dbReference>
<organism evidence="4 5">
    <name type="scientific">Mycolicibacterium diernhoferi</name>
    <dbReference type="NCBI Taxonomy" id="1801"/>
    <lineage>
        <taxon>Bacteria</taxon>
        <taxon>Bacillati</taxon>
        <taxon>Actinomycetota</taxon>
        <taxon>Actinomycetes</taxon>
        <taxon>Mycobacteriales</taxon>
        <taxon>Mycobacteriaceae</taxon>
        <taxon>Mycolicibacterium</taxon>
    </lineage>
</organism>
<evidence type="ECO:0000256" key="2">
    <source>
        <dbReference type="ARBA" id="ARBA00023027"/>
    </source>
</evidence>
<evidence type="ECO:0000256" key="1">
    <source>
        <dbReference type="ARBA" id="ARBA00023002"/>
    </source>
</evidence>
<dbReference type="CDD" id="cd05300">
    <property type="entry name" value="2-Hacid_dh_1"/>
    <property type="match status" value="1"/>
</dbReference>
<dbReference type="InterPro" id="IPR006140">
    <property type="entry name" value="D-isomer_DH_NAD-bd"/>
</dbReference>
<dbReference type="Gene3D" id="3.40.50.720">
    <property type="entry name" value="NAD(P)-binding Rossmann-like Domain"/>
    <property type="match status" value="2"/>
</dbReference>
<evidence type="ECO:0000313" key="4">
    <source>
        <dbReference type="EMBL" id="PEG51892.1"/>
    </source>
</evidence>
<dbReference type="PANTHER" id="PTHR43333">
    <property type="entry name" value="2-HACID_DH_C DOMAIN-CONTAINING PROTEIN"/>
    <property type="match status" value="1"/>
</dbReference>
<dbReference type="EMBL" id="PDCR01000041">
    <property type="protein sequence ID" value="PEG51892.1"/>
    <property type="molecule type" value="Genomic_DNA"/>
</dbReference>
<evidence type="ECO:0000313" key="5">
    <source>
        <dbReference type="Proteomes" id="UP000220340"/>
    </source>
</evidence>
<dbReference type="Pfam" id="PF02826">
    <property type="entry name" value="2-Hacid_dh_C"/>
    <property type="match status" value="1"/>
</dbReference>
<keyword evidence="5" id="KW-1185">Reference proteome</keyword>
<dbReference type="GO" id="GO:0016491">
    <property type="term" value="F:oxidoreductase activity"/>
    <property type="evidence" value="ECO:0007669"/>
    <property type="project" value="UniProtKB-KW"/>
</dbReference>
<dbReference type="AlphaFoldDB" id="A0A2A7NMY3"/>
<name>A0A2A7NMY3_9MYCO</name>
<dbReference type="GO" id="GO:0051287">
    <property type="term" value="F:NAD binding"/>
    <property type="evidence" value="ECO:0007669"/>
    <property type="project" value="InterPro"/>
</dbReference>